<reference evidence="1" key="1">
    <citation type="submission" date="2022-02" db="EMBL/GenBank/DDBJ databases">
        <authorList>
            <person name="Henning P.M."/>
            <person name="McCubbin A.G."/>
            <person name="Shore J.S."/>
        </authorList>
    </citation>
    <scope>NUCLEOTIDE SEQUENCE</scope>
    <source>
        <strain evidence="1">F60SS</strain>
        <tissue evidence="1">Leaves</tissue>
    </source>
</reference>
<evidence type="ECO:0000313" key="2">
    <source>
        <dbReference type="Proteomes" id="UP001141552"/>
    </source>
</evidence>
<name>A0A9Q0FDM5_9ROSI</name>
<sequence length="743" mass="83345">MTVFCEKKISCQKHRSTMAISYHVRSTSLPSRSHPTILRIEEELNKLKKWESSTTSTSSSMCSGLFILEDLYKCMDELLGMASTQEVLSCGGHEKYFEELLDGSVKLLDVCNISRDILLQFKEQAKSLQSALRRRKGDSSCKKEVANYISFTKKMRKDCKKLITALKQMDNKLEACPLVDPDHSLSAVIRVLGEVSGISSSVFKSLLLLLSATMSKSKGSKWSLVSKLMNKGQALETSIEDIENCLERVFSYHVRSTSLPSRSHPTILKIEEELNKLKKWESSTTSTSSSICSGLFILQDLYKCMDELLSMTSTQEVLSCGGHEKYFDELLDGSVKLLDVCNISSDILLQFKEQAKALQSAVRRRKGDSSCKKDVANYMSFTKKMKKDCKKLITALKQMDNKLEACPLVDPDHSLSAVIRVLREIQVRKCKLLFRDCRLWRLALKISRIVWSVCSVSMVAFSPKSHRSYNARSISFPARSHPSFGKLEEHLNKLTSCVEATPTFRADTLCTNLSSLAEVYRCMEGLLNLPLTQQALAQKKEEQWVNGMLDDLIRYLDVCGKARDGILLMKESVRELLSALRRSKAGGELSIESNVSDYISSRKQMKKEIAKSLALLKQMDNKNADVQSPLLEADHYLSALVRVLKEASLISVSILSSLLLFLSAPMLKPRTSRWSLVSKLVHKGVVACELGQQDSVNEFESVDIAVTNLVVHNSKDSLDPAEKVQSAQTRLEVVDTSIEELED</sequence>
<keyword evidence="2" id="KW-1185">Reference proteome</keyword>
<evidence type="ECO:0008006" key="3">
    <source>
        <dbReference type="Google" id="ProtNLM"/>
    </source>
</evidence>
<protein>
    <recommendedName>
        <fullName evidence="3">DUF241 domain-containing protein</fullName>
    </recommendedName>
</protein>
<dbReference type="PANTHER" id="PTHR33070:SF109">
    <property type="entry name" value="DOMAIN PROTEIN, PUTATIVE (DUF241)-RELATED"/>
    <property type="match status" value="1"/>
</dbReference>
<organism evidence="1 2">
    <name type="scientific">Turnera subulata</name>
    <dbReference type="NCBI Taxonomy" id="218843"/>
    <lineage>
        <taxon>Eukaryota</taxon>
        <taxon>Viridiplantae</taxon>
        <taxon>Streptophyta</taxon>
        <taxon>Embryophyta</taxon>
        <taxon>Tracheophyta</taxon>
        <taxon>Spermatophyta</taxon>
        <taxon>Magnoliopsida</taxon>
        <taxon>eudicotyledons</taxon>
        <taxon>Gunneridae</taxon>
        <taxon>Pentapetalae</taxon>
        <taxon>rosids</taxon>
        <taxon>fabids</taxon>
        <taxon>Malpighiales</taxon>
        <taxon>Passifloraceae</taxon>
        <taxon>Turnera</taxon>
    </lineage>
</organism>
<dbReference type="Pfam" id="PF03087">
    <property type="entry name" value="BPS1"/>
    <property type="match status" value="3"/>
</dbReference>
<dbReference type="Proteomes" id="UP001141552">
    <property type="component" value="Unassembled WGS sequence"/>
</dbReference>
<comment type="caution">
    <text evidence="1">The sequence shown here is derived from an EMBL/GenBank/DDBJ whole genome shotgun (WGS) entry which is preliminary data.</text>
</comment>
<dbReference type="InterPro" id="IPR004320">
    <property type="entry name" value="BPS1_pln"/>
</dbReference>
<reference evidence="1" key="2">
    <citation type="journal article" date="2023" name="Plants (Basel)">
        <title>Annotation of the Turnera subulata (Passifloraceae) Draft Genome Reveals the S-Locus Evolved after the Divergence of Turneroideae from Passifloroideae in a Stepwise Manner.</title>
        <authorList>
            <person name="Henning P.M."/>
            <person name="Roalson E.H."/>
            <person name="Mir W."/>
            <person name="McCubbin A.G."/>
            <person name="Shore J.S."/>
        </authorList>
    </citation>
    <scope>NUCLEOTIDE SEQUENCE</scope>
    <source>
        <strain evidence="1">F60SS</strain>
    </source>
</reference>
<dbReference type="EMBL" id="JAKUCV010005896">
    <property type="protein sequence ID" value="KAJ4829451.1"/>
    <property type="molecule type" value="Genomic_DNA"/>
</dbReference>
<gene>
    <name evidence="1" type="ORF">Tsubulata_015702</name>
</gene>
<dbReference type="PANTHER" id="PTHR33070">
    <property type="entry name" value="OS06G0725500 PROTEIN"/>
    <property type="match status" value="1"/>
</dbReference>
<proteinExistence type="predicted"/>
<feature type="non-terminal residue" evidence="1">
    <location>
        <position position="743"/>
    </location>
</feature>
<dbReference type="GO" id="GO:0048367">
    <property type="term" value="P:shoot system development"/>
    <property type="evidence" value="ECO:0007669"/>
    <property type="project" value="InterPro"/>
</dbReference>
<dbReference type="OrthoDB" id="1701699at2759"/>
<dbReference type="AlphaFoldDB" id="A0A9Q0FDM5"/>
<evidence type="ECO:0000313" key="1">
    <source>
        <dbReference type="EMBL" id="KAJ4829451.1"/>
    </source>
</evidence>
<accession>A0A9Q0FDM5</accession>
<dbReference type="GO" id="GO:0048364">
    <property type="term" value="P:root development"/>
    <property type="evidence" value="ECO:0007669"/>
    <property type="project" value="InterPro"/>
</dbReference>